<sequence>MLTRTATVIRKNRRRSSTRSSRRGSAPTVLQPANPSPIHKRYNSTTRTYLTPQPSPSKSVTFSFDSEGKISPSGELISTRQVM</sequence>
<comment type="caution">
    <text evidence="2">The sequence shown here is derived from an EMBL/GenBank/DDBJ whole genome shotgun (WGS) entry which is preliminary data.</text>
</comment>
<reference evidence="2" key="1">
    <citation type="submission" date="2019-08" db="EMBL/GenBank/DDBJ databases">
        <title>The improved chromosome-level genome for the pearl oyster Pinctada fucata martensii using PacBio sequencing and Hi-C.</title>
        <authorList>
            <person name="Zheng Z."/>
        </authorList>
    </citation>
    <scope>NUCLEOTIDE SEQUENCE</scope>
    <source>
        <strain evidence="2">ZZ-2019</strain>
        <tissue evidence="2">Adductor muscle</tissue>
    </source>
</reference>
<dbReference type="AlphaFoldDB" id="A0AA88Y7Q9"/>
<proteinExistence type="predicted"/>
<accession>A0AA88Y7Q9</accession>
<evidence type="ECO:0000313" key="3">
    <source>
        <dbReference type="Proteomes" id="UP001186944"/>
    </source>
</evidence>
<evidence type="ECO:0000256" key="1">
    <source>
        <dbReference type="SAM" id="MobiDB-lite"/>
    </source>
</evidence>
<dbReference type="Proteomes" id="UP001186944">
    <property type="component" value="Unassembled WGS sequence"/>
</dbReference>
<feature type="compositionally biased region" description="Basic residues" evidence="1">
    <location>
        <begin position="10"/>
        <end position="22"/>
    </location>
</feature>
<feature type="region of interest" description="Disordered" evidence="1">
    <location>
        <begin position="1"/>
        <end position="83"/>
    </location>
</feature>
<protein>
    <submittedName>
        <fullName evidence="2">Uncharacterized protein</fullName>
    </submittedName>
</protein>
<dbReference type="EMBL" id="VSWD01000006">
    <property type="protein sequence ID" value="KAK3099612.1"/>
    <property type="molecule type" value="Genomic_DNA"/>
</dbReference>
<keyword evidence="3" id="KW-1185">Reference proteome</keyword>
<gene>
    <name evidence="2" type="ORF">FSP39_007041</name>
</gene>
<evidence type="ECO:0000313" key="2">
    <source>
        <dbReference type="EMBL" id="KAK3099612.1"/>
    </source>
</evidence>
<name>A0AA88Y7Q9_PINIB</name>
<organism evidence="2 3">
    <name type="scientific">Pinctada imbricata</name>
    <name type="common">Atlantic pearl-oyster</name>
    <name type="synonym">Pinctada martensii</name>
    <dbReference type="NCBI Taxonomy" id="66713"/>
    <lineage>
        <taxon>Eukaryota</taxon>
        <taxon>Metazoa</taxon>
        <taxon>Spiralia</taxon>
        <taxon>Lophotrochozoa</taxon>
        <taxon>Mollusca</taxon>
        <taxon>Bivalvia</taxon>
        <taxon>Autobranchia</taxon>
        <taxon>Pteriomorphia</taxon>
        <taxon>Pterioida</taxon>
        <taxon>Pterioidea</taxon>
        <taxon>Pteriidae</taxon>
        <taxon>Pinctada</taxon>
    </lineage>
</organism>
<feature type="compositionally biased region" description="Polar residues" evidence="1">
    <location>
        <begin position="43"/>
        <end position="64"/>
    </location>
</feature>